<evidence type="ECO:0000256" key="3">
    <source>
        <dbReference type="ARBA" id="ARBA00023163"/>
    </source>
</evidence>
<keyword evidence="2" id="KW-0238">DNA-binding</keyword>
<dbReference type="CDD" id="cd06170">
    <property type="entry name" value="LuxR_C_like"/>
    <property type="match status" value="1"/>
</dbReference>
<evidence type="ECO:0000256" key="2">
    <source>
        <dbReference type="ARBA" id="ARBA00023125"/>
    </source>
</evidence>
<comment type="caution">
    <text evidence="5">The sequence shown here is derived from an EMBL/GenBank/DDBJ whole genome shotgun (WGS) entry which is preliminary data.</text>
</comment>
<sequence length="347" mass="38089">MADQDRLAARHDRIVRLCEAGGDARELRMRLLDELGAAVGFDAYAFLLTDPETAVGCAPIADVPCLAELPRLIRLKYLTPTGRWTAIRDLALLSDHPEPERGPLWQDLLRHHGVRDVASLVFRDRHGTWGFLDLWRRDREFSRAEATHLAGLTAPVTAALRRAQAATFVVRPHQAPRPGPLVLLLSPGLDVLGQTPETHAYLRVLVPPEQGRPPVPAGAYNVAAQLLAVEAGVDTHPPRARVHLADGLWLTLRAARLGEEGPRGQRTIAVTIEETAPGERLALFGRAFALSARERELLGLLTKGADSHTVARSMYVTEHTVQDHLKSVFAKTGTHNRRDLLTRALGA</sequence>
<dbReference type="Gene3D" id="3.30.450.40">
    <property type="match status" value="1"/>
</dbReference>
<dbReference type="InterPro" id="IPR016032">
    <property type="entry name" value="Sig_transdc_resp-reg_C-effctor"/>
</dbReference>
<dbReference type="Proteomes" id="UP001501777">
    <property type="component" value="Unassembled WGS sequence"/>
</dbReference>
<dbReference type="SMART" id="SM00421">
    <property type="entry name" value="HTH_LUXR"/>
    <property type="match status" value="1"/>
</dbReference>
<dbReference type="RefSeq" id="WP_344398687.1">
    <property type="nucleotide sequence ID" value="NZ_BAAASG010000002.1"/>
</dbReference>
<dbReference type="Gene3D" id="1.10.10.10">
    <property type="entry name" value="Winged helix-like DNA-binding domain superfamily/Winged helix DNA-binding domain"/>
    <property type="match status" value="1"/>
</dbReference>
<dbReference type="EMBL" id="BAAASG010000002">
    <property type="protein sequence ID" value="GAA2475612.1"/>
    <property type="molecule type" value="Genomic_DNA"/>
</dbReference>
<evidence type="ECO:0000313" key="5">
    <source>
        <dbReference type="EMBL" id="GAA2475612.1"/>
    </source>
</evidence>
<dbReference type="PROSITE" id="PS50043">
    <property type="entry name" value="HTH_LUXR_2"/>
    <property type="match status" value="1"/>
</dbReference>
<evidence type="ECO:0000259" key="4">
    <source>
        <dbReference type="PROSITE" id="PS50043"/>
    </source>
</evidence>
<dbReference type="SUPFAM" id="SSF46894">
    <property type="entry name" value="C-terminal effector domain of the bipartite response regulators"/>
    <property type="match status" value="1"/>
</dbReference>
<dbReference type="InterPro" id="IPR000792">
    <property type="entry name" value="Tscrpt_reg_LuxR_C"/>
</dbReference>
<feature type="domain" description="HTH luxR-type" evidence="4">
    <location>
        <begin position="283"/>
        <end position="347"/>
    </location>
</feature>
<keyword evidence="6" id="KW-1185">Reference proteome</keyword>
<dbReference type="PANTHER" id="PTHR44688:SF16">
    <property type="entry name" value="DNA-BINDING TRANSCRIPTIONAL ACTIVATOR DEVR_DOSR"/>
    <property type="match status" value="1"/>
</dbReference>
<evidence type="ECO:0000313" key="6">
    <source>
        <dbReference type="Proteomes" id="UP001501777"/>
    </source>
</evidence>
<proteinExistence type="predicted"/>
<dbReference type="PRINTS" id="PR00038">
    <property type="entry name" value="HTHLUXR"/>
</dbReference>
<protein>
    <recommendedName>
        <fullName evidence="4">HTH luxR-type domain-containing protein</fullName>
    </recommendedName>
</protein>
<gene>
    <name evidence="5" type="ORF">GCM10010276_08990</name>
</gene>
<dbReference type="PANTHER" id="PTHR44688">
    <property type="entry name" value="DNA-BINDING TRANSCRIPTIONAL ACTIVATOR DEVR_DOSR"/>
    <property type="match status" value="1"/>
</dbReference>
<dbReference type="SUPFAM" id="SSF55781">
    <property type="entry name" value="GAF domain-like"/>
    <property type="match status" value="1"/>
</dbReference>
<dbReference type="Pfam" id="PF00196">
    <property type="entry name" value="GerE"/>
    <property type="match status" value="1"/>
</dbReference>
<dbReference type="PROSITE" id="PS00622">
    <property type="entry name" value="HTH_LUXR_1"/>
    <property type="match status" value="1"/>
</dbReference>
<accession>A0ABN3L3B2</accession>
<organism evidence="5 6">
    <name type="scientific">Streptomyces longisporus</name>
    <dbReference type="NCBI Taxonomy" id="1948"/>
    <lineage>
        <taxon>Bacteria</taxon>
        <taxon>Bacillati</taxon>
        <taxon>Actinomycetota</taxon>
        <taxon>Actinomycetes</taxon>
        <taxon>Kitasatosporales</taxon>
        <taxon>Streptomycetaceae</taxon>
        <taxon>Streptomyces</taxon>
    </lineage>
</organism>
<reference evidence="5 6" key="1">
    <citation type="journal article" date="2019" name="Int. J. Syst. Evol. Microbiol.">
        <title>The Global Catalogue of Microorganisms (GCM) 10K type strain sequencing project: providing services to taxonomists for standard genome sequencing and annotation.</title>
        <authorList>
            <consortium name="The Broad Institute Genomics Platform"/>
            <consortium name="The Broad Institute Genome Sequencing Center for Infectious Disease"/>
            <person name="Wu L."/>
            <person name="Ma J."/>
        </authorList>
    </citation>
    <scope>NUCLEOTIDE SEQUENCE [LARGE SCALE GENOMIC DNA]</scope>
    <source>
        <strain evidence="5 6">JCM 4395</strain>
    </source>
</reference>
<evidence type="ECO:0000256" key="1">
    <source>
        <dbReference type="ARBA" id="ARBA00023015"/>
    </source>
</evidence>
<dbReference type="InterPro" id="IPR036388">
    <property type="entry name" value="WH-like_DNA-bd_sf"/>
</dbReference>
<keyword evidence="3" id="KW-0804">Transcription</keyword>
<name>A0ABN3L3B2_STRLO</name>
<dbReference type="InterPro" id="IPR029016">
    <property type="entry name" value="GAF-like_dom_sf"/>
</dbReference>
<keyword evidence="1" id="KW-0805">Transcription regulation</keyword>